<reference evidence="1 2" key="1">
    <citation type="submission" date="2014-11" db="EMBL/GenBank/DDBJ databases">
        <authorList>
            <person name="Zhu J."/>
            <person name="Qi W."/>
            <person name="Song R."/>
        </authorList>
    </citation>
    <scope>NUCLEOTIDE SEQUENCE [LARGE SCALE GENOMIC DNA]</scope>
</reference>
<sequence length="178" mass="19303">MSGSRESGQKHNSSFAFCLLVSVSLLAASGLYAALCLRSNDALLSSSFRRALQRTVCEGDECAAQSVLFSLTGCPCVEHSCQKILNLNIPGLERYCTVRQEDCDKGPCKCLGPTLGQYYDACVEGCNEQVFTNGGCRCIDQCRKRSSDDKPTCRIHPKEECADQSESGFYTLPASCAP</sequence>
<evidence type="ECO:0000313" key="2">
    <source>
        <dbReference type="Proteomes" id="UP000041254"/>
    </source>
</evidence>
<dbReference type="VEuPathDB" id="CryptoDB:Vbra_23296"/>
<dbReference type="EMBL" id="CDMY01000024">
    <property type="protein sequence ID" value="CEL91824.1"/>
    <property type="molecule type" value="Genomic_DNA"/>
</dbReference>
<organism evidence="1 2">
    <name type="scientific">Vitrella brassicaformis (strain CCMP3155)</name>
    <dbReference type="NCBI Taxonomy" id="1169540"/>
    <lineage>
        <taxon>Eukaryota</taxon>
        <taxon>Sar</taxon>
        <taxon>Alveolata</taxon>
        <taxon>Colpodellida</taxon>
        <taxon>Vitrellaceae</taxon>
        <taxon>Vitrella</taxon>
    </lineage>
</organism>
<proteinExistence type="predicted"/>
<dbReference type="PhylomeDB" id="A0A0G4E9C0"/>
<gene>
    <name evidence="1" type="ORF">Vbra_23296</name>
</gene>
<keyword evidence="2" id="KW-1185">Reference proteome</keyword>
<protein>
    <submittedName>
        <fullName evidence="1">Uncharacterized protein</fullName>
    </submittedName>
</protein>
<name>A0A0G4E9C0_VITBC</name>
<dbReference type="Proteomes" id="UP000041254">
    <property type="component" value="Unassembled WGS sequence"/>
</dbReference>
<evidence type="ECO:0000313" key="1">
    <source>
        <dbReference type="EMBL" id="CEL91824.1"/>
    </source>
</evidence>
<dbReference type="AlphaFoldDB" id="A0A0G4E9C0"/>
<accession>A0A0G4E9C0</accession>
<dbReference type="InParanoid" id="A0A0G4E9C0"/>